<evidence type="ECO:0000313" key="3">
    <source>
        <dbReference type="EMBL" id="MST49477.1"/>
    </source>
</evidence>
<dbReference type="SUPFAM" id="SSF51261">
    <property type="entry name" value="Duplicated hybrid motif"/>
    <property type="match status" value="1"/>
</dbReference>
<dbReference type="GO" id="GO:0004222">
    <property type="term" value="F:metalloendopeptidase activity"/>
    <property type="evidence" value="ECO:0007669"/>
    <property type="project" value="TreeGrafter"/>
</dbReference>
<dbReference type="AlphaFoldDB" id="A0A7K0K1W1"/>
<dbReference type="PANTHER" id="PTHR21666:SF270">
    <property type="entry name" value="MUREIN HYDROLASE ACTIVATOR ENVC"/>
    <property type="match status" value="1"/>
</dbReference>
<reference evidence="3 4" key="1">
    <citation type="submission" date="2019-08" db="EMBL/GenBank/DDBJ databases">
        <title>In-depth cultivation of the pig gut microbiome towards novel bacterial diversity and tailored functional studies.</title>
        <authorList>
            <person name="Wylensek D."/>
            <person name="Hitch T.C.A."/>
            <person name="Clavel T."/>
        </authorList>
    </citation>
    <scope>NUCLEOTIDE SEQUENCE [LARGE SCALE GENOMIC DNA]</scope>
    <source>
        <strain evidence="3 4">RF-GAM-744-WT-7</strain>
    </source>
</reference>
<dbReference type="RefSeq" id="WP_154544162.1">
    <property type="nucleotide sequence ID" value="NZ_VUMY01000006.1"/>
</dbReference>
<organism evidence="3 4">
    <name type="scientific">Mobiluncus porci</name>
    <dbReference type="NCBI Taxonomy" id="2652278"/>
    <lineage>
        <taxon>Bacteria</taxon>
        <taxon>Bacillati</taxon>
        <taxon>Actinomycetota</taxon>
        <taxon>Actinomycetes</taxon>
        <taxon>Actinomycetales</taxon>
        <taxon>Actinomycetaceae</taxon>
        <taxon>Mobiluncus</taxon>
    </lineage>
</organism>
<proteinExistence type="predicted"/>
<dbReference type="InterPro" id="IPR050570">
    <property type="entry name" value="Cell_wall_metabolism_enzyme"/>
</dbReference>
<dbReference type="SUPFAM" id="SSF57997">
    <property type="entry name" value="Tropomyosin"/>
    <property type="match status" value="1"/>
</dbReference>
<feature type="coiled-coil region" evidence="1">
    <location>
        <begin position="42"/>
        <end position="127"/>
    </location>
</feature>
<dbReference type="Pfam" id="PF01551">
    <property type="entry name" value="Peptidase_M23"/>
    <property type="match status" value="1"/>
</dbReference>
<dbReference type="InterPro" id="IPR016047">
    <property type="entry name" value="M23ase_b-sheet_dom"/>
</dbReference>
<comment type="caution">
    <text evidence="3">The sequence shown here is derived from an EMBL/GenBank/DDBJ whole genome shotgun (WGS) entry which is preliminary data.</text>
</comment>
<name>A0A7K0K1W1_9ACTO</name>
<evidence type="ECO:0000259" key="2">
    <source>
        <dbReference type="Pfam" id="PF01551"/>
    </source>
</evidence>
<dbReference type="EMBL" id="VUMY01000006">
    <property type="protein sequence ID" value="MST49477.1"/>
    <property type="molecule type" value="Genomic_DNA"/>
</dbReference>
<keyword evidence="1" id="KW-0175">Coiled coil</keyword>
<dbReference type="Gene3D" id="6.10.250.3150">
    <property type="match status" value="1"/>
</dbReference>
<evidence type="ECO:0000256" key="1">
    <source>
        <dbReference type="SAM" id="Coils"/>
    </source>
</evidence>
<sequence length="435" mass="46101">MGRLALVAWPLVGAMVLSLGVTSSGAVGINNGVPTSPASSQIARLDNNAERKKLEEQQAAAKKREEEIAAQLEGVKADLVELAVQLERTKAAIPVAQADLASAQQKLGQAQREHQSIQARLKVAQTQKTQLQTDIDASEALISETQVTIGQIAQQAYRGGRLDTSAWTLLLDSKSVDELAMRAEVADTAAQSQNRVIQSAEEAKAAAANARARQEAVTIRIGELEAAAKEAVAAADAAKQEEQKQLVAIQTLQTQQVAQQGQLNNQRADFEKQIQQEKATQATAAARIAALNAAASGSARTISGGIFGSPLSSLRVTSSYGYRTHPVVGTRIFHAGTDFGMGCGQPIYASQSGDVTYAAWEGTGGNSVYINHGTINGSKWQTVYRHLSSYKISKGAHVEKGQVIGLVGTTGRSTGCHLHFEVWQNGKTINPMGVL</sequence>
<feature type="coiled-coil region" evidence="1">
    <location>
        <begin position="221"/>
        <end position="280"/>
    </location>
</feature>
<keyword evidence="4" id="KW-1185">Reference proteome</keyword>
<dbReference type="Proteomes" id="UP000442535">
    <property type="component" value="Unassembled WGS sequence"/>
</dbReference>
<dbReference type="InterPro" id="IPR011055">
    <property type="entry name" value="Dup_hybrid_motif"/>
</dbReference>
<accession>A0A7K0K1W1</accession>
<dbReference type="CDD" id="cd12797">
    <property type="entry name" value="M23_peptidase"/>
    <property type="match status" value="1"/>
</dbReference>
<evidence type="ECO:0000313" key="4">
    <source>
        <dbReference type="Proteomes" id="UP000442535"/>
    </source>
</evidence>
<protein>
    <submittedName>
        <fullName evidence="3">Peptidoglycan DD-metalloendopeptidase family protein</fullName>
    </submittedName>
</protein>
<feature type="domain" description="M23ase beta-sheet core" evidence="2">
    <location>
        <begin position="333"/>
        <end position="431"/>
    </location>
</feature>
<dbReference type="PANTHER" id="PTHR21666">
    <property type="entry name" value="PEPTIDASE-RELATED"/>
    <property type="match status" value="1"/>
</dbReference>
<gene>
    <name evidence="3" type="ORF">FYJ63_04400</name>
</gene>
<dbReference type="Gene3D" id="2.70.70.10">
    <property type="entry name" value="Glucose Permease (Domain IIA)"/>
    <property type="match status" value="1"/>
</dbReference>